<dbReference type="GO" id="GO:0016192">
    <property type="term" value="P:vesicle-mediated transport"/>
    <property type="evidence" value="ECO:0007669"/>
    <property type="project" value="UniProtKB-ARBA"/>
</dbReference>
<dbReference type="SUPFAM" id="SSF64268">
    <property type="entry name" value="PX domain"/>
    <property type="match status" value="1"/>
</dbReference>
<dbReference type="PROSITE" id="PS50192">
    <property type="entry name" value="T_SNARE"/>
    <property type="match status" value="1"/>
</dbReference>
<evidence type="ECO:0000256" key="4">
    <source>
        <dbReference type="ARBA" id="ARBA00054927"/>
    </source>
</evidence>
<dbReference type="AlphaFoldDB" id="A0AA48I6E8"/>
<dbReference type="FunFam" id="1.20.5.110:FF:000058">
    <property type="entry name" value="VAM7p Vacuolar SNARE protein"/>
    <property type="match status" value="1"/>
</dbReference>
<dbReference type="EMBL" id="AP028212">
    <property type="protein sequence ID" value="BEI87915.1"/>
    <property type="molecule type" value="Genomic_DNA"/>
</dbReference>
<evidence type="ECO:0000259" key="6">
    <source>
        <dbReference type="PROSITE" id="PS50195"/>
    </source>
</evidence>
<dbReference type="SMART" id="SM00397">
    <property type="entry name" value="t_SNARE"/>
    <property type="match status" value="1"/>
</dbReference>
<keyword evidence="8" id="KW-1185">Reference proteome</keyword>
<dbReference type="InterPro" id="IPR000727">
    <property type="entry name" value="T_SNARE_dom"/>
</dbReference>
<accession>A0AA48I6E8</accession>
<proteinExistence type="predicted"/>
<comment type="subcellular location">
    <subcellularLocation>
        <location evidence="1">Vacuole</location>
    </subcellularLocation>
</comment>
<dbReference type="KEGG" id="ccac:CcaHIS019_0106330"/>
<evidence type="ECO:0000313" key="8">
    <source>
        <dbReference type="Proteomes" id="UP001233271"/>
    </source>
</evidence>
<dbReference type="RefSeq" id="XP_060453181.1">
    <property type="nucleotide sequence ID" value="XM_060602489.1"/>
</dbReference>
<evidence type="ECO:0000256" key="1">
    <source>
        <dbReference type="ARBA" id="ARBA00004116"/>
    </source>
</evidence>
<feature type="domain" description="PX" evidence="6">
    <location>
        <begin position="3"/>
        <end position="118"/>
    </location>
</feature>
<dbReference type="SUPFAM" id="SSF58038">
    <property type="entry name" value="SNARE fusion complex"/>
    <property type="match status" value="1"/>
</dbReference>
<dbReference type="Gene3D" id="1.20.5.110">
    <property type="match status" value="1"/>
</dbReference>
<evidence type="ECO:0000256" key="2">
    <source>
        <dbReference type="ARBA" id="ARBA00022554"/>
    </source>
</evidence>
<evidence type="ECO:0000313" key="7">
    <source>
        <dbReference type="EMBL" id="BEI87915.1"/>
    </source>
</evidence>
<dbReference type="InterPro" id="IPR001683">
    <property type="entry name" value="PX_dom"/>
</dbReference>
<reference evidence="7" key="1">
    <citation type="journal article" date="2023" name="BMC Genomics">
        <title>Chromosome-level genome assemblies of Cutaneotrichosporon spp. (Trichosporonales, Basidiomycota) reveal imbalanced evolution between nucleotide sequences and chromosome synteny.</title>
        <authorList>
            <person name="Kobayashi Y."/>
            <person name="Kayamori A."/>
            <person name="Aoki K."/>
            <person name="Shiwa Y."/>
            <person name="Matsutani M."/>
            <person name="Fujita N."/>
            <person name="Sugita T."/>
            <person name="Iwasaki W."/>
            <person name="Tanaka N."/>
            <person name="Takashima M."/>
        </authorList>
    </citation>
    <scope>NUCLEOTIDE SEQUENCE</scope>
    <source>
        <strain evidence="7">HIS019</strain>
    </source>
</reference>
<dbReference type="GO" id="GO:0035091">
    <property type="term" value="F:phosphatidylinositol binding"/>
    <property type="evidence" value="ECO:0007669"/>
    <property type="project" value="InterPro"/>
</dbReference>
<dbReference type="Proteomes" id="UP001233271">
    <property type="component" value="Chromosome 1"/>
</dbReference>
<feature type="domain" description="T-SNARE coiled-coil homology" evidence="5">
    <location>
        <begin position="279"/>
        <end position="341"/>
    </location>
</feature>
<evidence type="ECO:0000256" key="3">
    <source>
        <dbReference type="ARBA" id="ARBA00023054"/>
    </source>
</evidence>
<keyword evidence="3" id="KW-0175">Coiled coil</keyword>
<sequence length="341" mass="38172">MASEIQTINITDVLTVQKPSRHIAYTVQVSTPTRSWSVNRRYNDFVALDAELRKSTGKEPPVELPPKHWFARTIDDEEKIRQRRVLLEQYLRTILTTKDPRWRKEFGFSDFLAVPAPSKAGSAGQPFTATTWAAEQTAVAGVLRQARAALLKRDALAREGNPASRASGGEARRLLRDAGPRIDTLEKSLPELSLAAGEERRREDMVANLRAEVGNLLRMAEAGYRPPHRTPPLEANMPGAMPEGANSAFAPKARVFGKKPQETVETRALDDRGLVELQQTKMVQQDEQLGVLSGLLRRQRRMGEEIADEIGVQNEMLDQLDGDVTRFGTKMARAKRDMNRL</sequence>
<name>A0AA48I6E8_9TREE</name>
<dbReference type="Pfam" id="PF00787">
    <property type="entry name" value="PX"/>
    <property type="match status" value="1"/>
</dbReference>
<protein>
    <recommendedName>
        <fullName evidence="9">Phox-like protein</fullName>
    </recommendedName>
</protein>
<dbReference type="PANTHER" id="PTHR22775:SF3">
    <property type="entry name" value="SORTING NEXIN-13"/>
    <property type="match status" value="1"/>
</dbReference>
<dbReference type="GO" id="GO:0007034">
    <property type="term" value="P:vacuolar transport"/>
    <property type="evidence" value="ECO:0007669"/>
    <property type="project" value="UniProtKB-ARBA"/>
</dbReference>
<dbReference type="InterPro" id="IPR036871">
    <property type="entry name" value="PX_dom_sf"/>
</dbReference>
<dbReference type="GO" id="GO:0097576">
    <property type="term" value="P:vacuole fusion"/>
    <property type="evidence" value="ECO:0007669"/>
    <property type="project" value="UniProtKB-ARBA"/>
</dbReference>
<dbReference type="CDD" id="cd06897">
    <property type="entry name" value="PX_SNARE"/>
    <property type="match status" value="1"/>
</dbReference>
<comment type="function">
    <text evidence="4">Essential for proper morphogenesis of the vacuole. May exist as structural reinforcement on the surface of the vacuolar membrane and be required for maintenance against rupture by osmotic pressure.</text>
</comment>
<dbReference type="Gene3D" id="3.30.1520.10">
    <property type="entry name" value="Phox-like domain"/>
    <property type="match status" value="1"/>
</dbReference>
<dbReference type="CDD" id="cd15858">
    <property type="entry name" value="SNARE_VAM7"/>
    <property type="match status" value="1"/>
</dbReference>
<organism evidence="7 8">
    <name type="scientific">Cutaneotrichosporon cavernicola</name>
    <dbReference type="NCBI Taxonomy" id="279322"/>
    <lineage>
        <taxon>Eukaryota</taxon>
        <taxon>Fungi</taxon>
        <taxon>Dikarya</taxon>
        <taxon>Basidiomycota</taxon>
        <taxon>Agaricomycotina</taxon>
        <taxon>Tremellomycetes</taxon>
        <taxon>Trichosporonales</taxon>
        <taxon>Trichosporonaceae</taxon>
        <taxon>Cutaneotrichosporon</taxon>
    </lineage>
</organism>
<evidence type="ECO:0008006" key="9">
    <source>
        <dbReference type="Google" id="ProtNLM"/>
    </source>
</evidence>
<dbReference type="GeneID" id="85491786"/>
<dbReference type="SMART" id="SM00312">
    <property type="entry name" value="PX"/>
    <property type="match status" value="1"/>
</dbReference>
<dbReference type="GO" id="GO:0000329">
    <property type="term" value="C:fungal-type vacuole membrane"/>
    <property type="evidence" value="ECO:0007669"/>
    <property type="project" value="UniProtKB-ARBA"/>
</dbReference>
<dbReference type="PROSITE" id="PS50195">
    <property type="entry name" value="PX"/>
    <property type="match status" value="1"/>
</dbReference>
<gene>
    <name evidence="7" type="ORF">CcaverHIS019_0106330</name>
</gene>
<keyword evidence="2" id="KW-0926">Vacuole</keyword>
<evidence type="ECO:0000259" key="5">
    <source>
        <dbReference type="PROSITE" id="PS50192"/>
    </source>
</evidence>
<dbReference type="PANTHER" id="PTHR22775">
    <property type="entry name" value="SORTING NEXIN"/>
    <property type="match status" value="1"/>
</dbReference>